<dbReference type="SUPFAM" id="SSF51419">
    <property type="entry name" value="PLP-binding barrel"/>
    <property type="match status" value="1"/>
</dbReference>
<dbReference type="InterPro" id="IPR029066">
    <property type="entry name" value="PLP-binding_barrel"/>
</dbReference>
<accession>A0A078MB01</accession>
<dbReference type="FunFam" id="3.20.20.10:FF:000011">
    <property type="entry name" value="Pyridoxal phosphate homeostasis protein"/>
    <property type="match status" value="1"/>
</dbReference>
<dbReference type="Pfam" id="PF01168">
    <property type="entry name" value="Ala_racemase_N"/>
    <property type="match status" value="1"/>
</dbReference>
<feature type="modified residue" description="N6-(pyridoxal phosphate)lysine" evidence="2 3">
    <location>
        <position position="35"/>
    </location>
</feature>
<feature type="domain" description="Alanine racemase N-terminal" evidence="5">
    <location>
        <begin position="7"/>
        <end position="222"/>
    </location>
</feature>
<dbReference type="PANTHER" id="PTHR10146:SF14">
    <property type="entry name" value="PYRIDOXAL PHOSPHATE HOMEOSTASIS PROTEIN"/>
    <property type="match status" value="1"/>
</dbReference>
<dbReference type="HOGENOM" id="CLU_059988_1_2_9"/>
<comment type="similarity">
    <text evidence="2 4">Belongs to the pyridoxal phosphate-binding protein YggS/PROSC family.</text>
</comment>
<dbReference type="NCBIfam" id="TIGR00044">
    <property type="entry name" value="YggS family pyridoxal phosphate-dependent enzyme"/>
    <property type="match status" value="1"/>
</dbReference>
<evidence type="ECO:0000313" key="6">
    <source>
        <dbReference type="EMBL" id="CEA02612.1"/>
    </source>
</evidence>
<comment type="function">
    <text evidence="2">Pyridoxal 5'-phosphate (PLP)-binding protein, which is involved in PLP homeostasis.</text>
</comment>
<dbReference type="AlphaFoldDB" id="A0A078MB01"/>
<dbReference type="InterPro" id="IPR001608">
    <property type="entry name" value="Ala_racemase_N"/>
</dbReference>
<dbReference type="Gene3D" id="3.20.20.10">
    <property type="entry name" value="Alanine racemase"/>
    <property type="match status" value="1"/>
</dbReference>
<evidence type="ECO:0000256" key="1">
    <source>
        <dbReference type="ARBA" id="ARBA00022898"/>
    </source>
</evidence>
<evidence type="ECO:0000256" key="3">
    <source>
        <dbReference type="PIRSR" id="PIRSR004848-1"/>
    </source>
</evidence>
<dbReference type="PATRIC" id="fig|1461583.4.peg.1273"/>
<dbReference type="PANTHER" id="PTHR10146">
    <property type="entry name" value="PROLINE SYNTHETASE CO-TRANSCRIBED BACTERIAL HOMOLOG PROTEIN"/>
    <property type="match status" value="1"/>
</dbReference>
<organism evidence="6">
    <name type="scientific">Metalysinibacillus saudimassiliensis</name>
    <dbReference type="NCBI Taxonomy" id="1461583"/>
    <lineage>
        <taxon>Bacteria</taxon>
        <taxon>Bacillati</taxon>
        <taxon>Bacillota</taxon>
        <taxon>Bacilli</taxon>
        <taxon>Bacillales</taxon>
        <taxon>Caryophanaceae</taxon>
        <taxon>Metalysinibacillus</taxon>
    </lineage>
</organism>
<dbReference type="InterPro" id="IPR011078">
    <property type="entry name" value="PyrdxlP_homeostasis"/>
</dbReference>
<comment type="cofactor">
    <cofactor evidence="3">
        <name>pyridoxal 5'-phosphate</name>
        <dbReference type="ChEBI" id="CHEBI:597326"/>
    </cofactor>
</comment>
<reference evidence="6" key="1">
    <citation type="submission" date="2014-07" db="EMBL/GenBank/DDBJ databases">
        <authorList>
            <person name="Urmite Genomes Urmite Genomes"/>
        </authorList>
    </citation>
    <scope>NUCLEOTIDE SEQUENCE</scope>
    <source>
        <strain evidence="6">13S34_air</strain>
    </source>
</reference>
<dbReference type="PIRSF" id="PIRSF004848">
    <property type="entry name" value="YBL036c_PLPDEIII"/>
    <property type="match status" value="1"/>
</dbReference>
<dbReference type="CDD" id="cd00635">
    <property type="entry name" value="PLPDE_III_YBL036c_like"/>
    <property type="match status" value="1"/>
</dbReference>
<evidence type="ECO:0000259" key="5">
    <source>
        <dbReference type="Pfam" id="PF01168"/>
    </source>
</evidence>
<gene>
    <name evidence="6" type="ORF">BN1050_01314</name>
</gene>
<sequence length="228" mass="25306">MTKIIDNLKQINQQVTDAKRVSPFQQDVTVIAVTKAVSLVRTQEALEAGILDLGENRPEGLVAKQQEITGATWHYIGTLQTRKVRQVINSIHYLHSLDRLSLATEINKRAEQRVKCFVQVNVSGEDSKHGLAATEVIEFIESLATMDKIEVVGLMTMAPLNADEQQIRTVFRDLKQLQQQVAALQLPFAPCKELSMGMSNDYTIAIEEGATYVRIGTALVGNESEEAK</sequence>
<dbReference type="GO" id="GO:0030170">
    <property type="term" value="F:pyridoxal phosphate binding"/>
    <property type="evidence" value="ECO:0007669"/>
    <property type="project" value="UniProtKB-UniRule"/>
</dbReference>
<dbReference type="EMBL" id="LN483074">
    <property type="protein sequence ID" value="CEA02612.1"/>
    <property type="molecule type" value="Genomic_DNA"/>
</dbReference>
<dbReference type="HAMAP" id="MF_02087">
    <property type="entry name" value="PLP_homeostasis"/>
    <property type="match status" value="1"/>
</dbReference>
<protein>
    <recommendedName>
        <fullName evidence="2">Pyridoxal phosphate homeostasis protein</fullName>
        <shortName evidence="2">PLP homeostasis protein</shortName>
    </recommendedName>
</protein>
<evidence type="ECO:0000256" key="4">
    <source>
        <dbReference type="RuleBase" id="RU004514"/>
    </source>
</evidence>
<evidence type="ECO:0000256" key="2">
    <source>
        <dbReference type="HAMAP-Rule" id="MF_02087"/>
    </source>
</evidence>
<keyword evidence="1 2" id="KW-0663">Pyridoxal phosphate</keyword>
<name>A0A078MB01_9BACL</name>
<proteinExistence type="inferred from homology"/>